<sequence>MVPLDKFKILIDFLKDNIGIEFESPRRVFQRKRVPQNFNVIDVDSSMNRIKVQFQSGTILPIEYWRLKEAISFIDSPNFIPIGSSISENYHLNSIEGKLKEIAKAKSGKSTDTKTAPHIIDLLVLSGIVELGKAISDNGRKVDGARLNQGNY</sequence>
<protein>
    <submittedName>
        <fullName evidence="1">Uncharacterized protein</fullName>
    </submittedName>
</protein>
<dbReference type="AlphaFoldDB" id="Q12XF2"/>
<gene>
    <name evidence="1" type="ordered locus">Mbur_0931</name>
</gene>
<proteinExistence type="predicted"/>
<evidence type="ECO:0000313" key="1">
    <source>
        <dbReference type="EMBL" id="ABE51874.1"/>
    </source>
</evidence>
<dbReference type="EMBL" id="CP000300">
    <property type="protein sequence ID" value="ABE51874.1"/>
    <property type="molecule type" value="Genomic_DNA"/>
</dbReference>
<evidence type="ECO:0000313" key="2">
    <source>
        <dbReference type="Proteomes" id="UP000001979"/>
    </source>
</evidence>
<organism evidence="1 2">
    <name type="scientific">Methanococcoides burtonii (strain DSM 6242 / NBRC 107633 / OCM 468 / ACE-M)</name>
    <dbReference type="NCBI Taxonomy" id="259564"/>
    <lineage>
        <taxon>Archaea</taxon>
        <taxon>Methanobacteriati</taxon>
        <taxon>Methanobacteriota</taxon>
        <taxon>Stenosarchaea group</taxon>
        <taxon>Methanomicrobia</taxon>
        <taxon>Methanosarcinales</taxon>
        <taxon>Methanosarcinaceae</taxon>
        <taxon>Methanococcoides</taxon>
    </lineage>
</organism>
<name>Q12XF2_METBU</name>
<dbReference type="Proteomes" id="UP000001979">
    <property type="component" value="Chromosome"/>
</dbReference>
<dbReference type="KEGG" id="mbu:Mbur_0931"/>
<dbReference type="HOGENOM" id="CLU_1718205_0_0_2"/>
<accession>Q12XF2</accession>
<keyword evidence="2" id="KW-1185">Reference proteome</keyword>
<reference evidence="2" key="1">
    <citation type="journal article" date="2009" name="ISME J.">
        <title>The genome sequence of the psychrophilic archaeon, Methanococcoides burtonii: the role of genome evolution in cold adaptation.</title>
        <authorList>
            <person name="Allen M.A."/>
            <person name="Lauro F.M."/>
            <person name="Williams T.J."/>
            <person name="Burg D."/>
            <person name="Siddiqui K.S."/>
            <person name="De Francisci D."/>
            <person name="Chong K.W."/>
            <person name="Pilak O."/>
            <person name="Chew H.H."/>
            <person name="De Maere M.Z."/>
            <person name="Ting L."/>
            <person name="Katrib M."/>
            <person name="Ng C."/>
            <person name="Sowers K.R."/>
            <person name="Galperin M.Y."/>
            <person name="Anderson I.J."/>
            <person name="Ivanova N."/>
            <person name="Dalin E."/>
            <person name="Martinez M."/>
            <person name="Lapidus A."/>
            <person name="Hauser L."/>
            <person name="Land M."/>
            <person name="Thomas T."/>
            <person name="Cavicchioli R."/>
        </authorList>
    </citation>
    <scope>NUCLEOTIDE SEQUENCE [LARGE SCALE GENOMIC DNA]</scope>
    <source>
        <strain evidence="2">DSM 6242 / NBRC 107633 / OCM 468 / ACE-M</strain>
    </source>
</reference>